<protein>
    <submittedName>
        <fullName evidence="2">Uncharacterized protein</fullName>
    </submittedName>
</protein>
<gene>
    <name evidence="2" type="ORF">F7D14_20845</name>
</gene>
<dbReference type="AlphaFoldDB" id="A0A6B8M4X1"/>
<reference evidence="2 3" key="1">
    <citation type="submission" date="2019-09" db="EMBL/GenBank/DDBJ databases">
        <title>Isolation and complete genome sequencing of Methylocystis species.</title>
        <authorList>
            <person name="Rumah B.L."/>
            <person name="Stead C.E."/>
            <person name="Stevens B.C."/>
            <person name="Minton N.P."/>
            <person name="Grosse-Honebrink A."/>
            <person name="Zhang Y."/>
        </authorList>
    </citation>
    <scope>NUCLEOTIDE SEQUENCE [LARGE SCALE GENOMIC DNA]</scope>
    <source>
        <strain evidence="2 3">BRCS2</strain>
        <plasmid evidence="2 3">unnamed2</plasmid>
    </source>
</reference>
<keyword evidence="3" id="KW-1185">Reference proteome</keyword>
<feature type="coiled-coil region" evidence="1">
    <location>
        <begin position="11"/>
        <end position="38"/>
    </location>
</feature>
<accession>A0A6B8M4X1</accession>
<evidence type="ECO:0000313" key="2">
    <source>
        <dbReference type="EMBL" id="QGN00038.1"/>
    </source>
</evidence>
<dbReference type="Proteomes" id="UP000422569">
    <property type="component" value="Plasmid unnamed2"/>
</dbReference>
<keyword evidence="2" id="KW-0614">Plasmid</keyword>
<organism evidence="2 3">
    <name type="scientific">Methylocystis parvus</name>
    <dbReference type="NCBI Taxonomy" id="134"/>
    <lineage>
        <taxon>Bacteria</taxon>
        <taxon>Pseudomonadati</taxon>
        <taxon>Pseudomonadota</taxon>
        <taxon>Alphaproteobacteria</taxon>
        <taxon>Hyphomicrobiales</taxon>
        <taxon>Methylocystaceae</taxon>
        <taxon>Methylocystis</taxon>
    </lineage>
</organism>
<dbReference type="EMBL" id="CP044333">
    <property type="protein sequence ID" value="QGN00038.1"/>
    <property type="molecule type" value="Genomic_DNA"/>
</dbReference>
<name>A0A6B8M4X1_9HYPH</name>
<proteinExistence type="predicted"/>
<dbReference type="GeneID" id="42570930"/>
<evidence type="ECO:0000256" key="1">
    <source>
        <dbReference type="SAM" id="Coils"/>
    </source>
</evidence>
<sequence>MGENTGLEKRAVEALLRYREALAKVEALEREEAAAHRALVEWQDSVKNSIFDGATSAVSSNLAEAGRDAISRLHDIRLAMSAATAELKLAFTTLIGFDDALDHLLIPTDPNVKDAGGGLDE</sequence>
<dbReference type="RefSeq" id="WP_016921264.1">
    <property type="nucleotide sequence ID" value="NZ_CP044333.1"/>
</dbReference>
<evidence type="ECO:0000313" key="3">
    <source>
        <dbReference type="Proteomes" id="UP000422569"/>
    </source>
</evidence>
<dbReference type="KEGG" id="mpar:F7D14_20845"/>
<keyword evidence="1" id="KW-0175">Coiled coil</keyword>
<geneLocation type="plasmid" evidence="2">
    <name>unnamed2</name>
</geneLocation>